<dbReference type="GO" id="GO:0008270">
    <property type="term" value="F:zinc ion binding"/>
    <property type="evidence" value="ECO:0007669"/>
    <property type="project" value="InterPro"/>
</dbReference>
<dbReference type="PROSITE" id="PS00059">
    <property type="entry name" value="ADH_ZINC"/>
    <property type="match status" value="1"/>
</dbReference>
<dbReference type="AlphaFoldDB" id="A0A5M3YVM0"/>
<keyword evidence="3 7" id="KW-0479">Metal-binding</keyword>
<dbReference type="Gene3D" id="3.40.50.720">
    <property type="entry name" value="NAD(P)-binding Rossmann-like Domain"/>
    <property type="match status" value="2"/>
</dbReference>
<keyword evidence="5" id="KW-0521">NADP</keyword>
<dbReference type="InterPro" id="IPR011032">
    <property type="entry name" value="GroES-like_sf"/>
</dbReference>
<keyword evidence="12" id="KW-1185">Reference proteome</keyword>
<name>A0A5M3YVM0_ASPTE</name>
<keyword evidence="4 7" id="KW-0862">Zinc</keyword>
<dbReference type="OrthoDB" id="5371740at2759"/>
<evidence type="ECO:0000259" key="10">
    <source>
        <dbReference type="Pfam" id="PF08240"/>
    </source>
</evidence>
<dbReference type="Pfam" id="PF08240">
    <property type="entry name" value="ADH_N"/>
    <property type="match status" value="1"/>
</dbReference>
<dbReference type="Pfam" id="PF00106">
    <property type="entry name" value="adh_short"/>
    <property type="match status" value="1"/>
</dbReference>
<evidence type="ECO:0000256" key="6">
    <source>
        <dbReference type="ARBA" id="ARBA00023002"/>
    </source>
</evidence>
<evidence type="ECO:0000256" key="8">
    <source>
        <dbReference type="SAM" id="MobiDB-lite"/>
    </source>
</evidence>
<evidence type="ECO:0000256" key="1">
    <source>
        <dbReference type="ARBA" id="ARBA00001947"/>
    </source>
</evidence>
<dbReference type="InterPro" id="IPR002328">
    <property type="entry name" value="ADH_Zn_CS"/>
</dbReference>
<evidence type="ECO:0000313" key="12">
    <source>
        <dbReference type="Proteomes" id="UP000452235"/>
    </source>
</evidence>
<dbReference type="PRINTS" id="PR00081">
    <property type="entry name" value="GDHRDH"/>
</dbReference>
<sequence length="684" mass="74757">MTVTLPSTMTAWRKHKGNPTPVLEQVPVPDAPPSGFLVKLLASGVCHSDQALLDVEDRPHFDERYTLGHEGCGEIVKIGDRVNDPRFHLGDRIALLAVPGCGEAHCPDCSRDLSQLCPNGQHHGIGQDGFYADYVAIDARGAVPVPDAVSSAAAAVATDAVNTAYHGITRRAEVKKSEIVFLFGLGGLGFNALQIVQSIGARVIVSDLRQEKLDAAAEKGVSQMDIVPRGISIPEFVSQQGLEGKIDTVLDFAGTNQTFRDAQQIVRRGGKILCVGTLDRKNELDMKIGIRKRLSIIFSYGGQYDDLVEVLDLIAKGVIQPQVETKGFLEFPQVLKDLCDGKIKDRVALTCQSCHIPETEETNMPPLPPYSYTGPVDCAIPPDKTKLVGKSVIITGGANGMGEATVRAFAEAGAYVTIADVNEGRGQEVARELSPNAQFVKCNITSWDEQVRVFEAAIANSPCKSCDIVIANAGISRASGDDLWLLDDPSGPPVKPDLRIIDVNMTGSLYTWKLAVHYFRKQPDVPERDRCFIITGSMVTWIDSPANWQYTCSKYGLRGLMRTARRSSWEQGIRINYVAPCYIKSAIRSPEYEAQLTSKGVEFAPQEDVAMCMMRLATDQTINGHSLMITPKSVAKEGFMDAGLDDHVEEGYLKQTQELQLRIIEDRWVPGWSKGRTAEGALRN</sequence>
<dbReference type="PANTHER" id="PTHR42940:SF8">
    <property type="entry name" value="VACUOLAR PROTEIN SORTING-ASSOCIATED PROTEIN 11"/>
    <property type="match status" value="1"/>
</dbReference>
<organism evidence="11 12">
    <name type="scientific">Aspergillus terreus</name>
    <dbReference type="NCBI Taxonomy" id="33178"/>
    <lineage>
        <taxon>Eukaryota</taxon>
        <taxon>Fungi</taxon>
        <taxon>Dikarya</taxon>
        <taxon>Ascomycota</taxon>
        <taxon>Pezizomycotina</taxon>
        <taxon>Eurotiomycetes</taxon>
        <taxon>Eurotiomycetidae</taxon>
        <taxon>Eurotiales</taxon>
        <taxon>Aspergillaceae</taxon>
        <taxon>Aspergillus</taxon>
        <taxon>Aspergillus subgen. Circumdati</taxon>
    </lineage>
</organism>
<feature type="compositionally biased region" description="Polar residues" evidence="8">
    <location>
        <begin position="1"/>
        <end position="10"/>
    </location>
</feature>
<evidence type="ECO:0000256" key="3">
    <source>
        <dbReference type="ARBA" id="ARBA00022723"/>
    </source>
</evidence>
<dbReference type="InterPro" id="IPR013149">
    <property type="entry name" value="ADH-like_C"/>
</dbReference>
<dbReference type="EMBL" id="BLJY01000002">
    <property type="protein sequence ID" value="GFF13775.1"/>
    <property type="molecule type" value="Genomic_DNA"/>
</dbReference>
<evidence type="ECO:0000259" key="9">
    <source>
        <dbReference type="Pfam" id="PF00107"/>
    </source>
</evidence>
<dbReference type="InterPro" id="IPR020904">
    <property type="entry name" value="Sc_DH/Rdtase_CS"/>
</dbReference>
<dbReference type="CDD" id="cd08254">
    <property type="entry name" value="hydroxyacyl_CoA_DH"/>
    <property type="match status" value="1"/>
</dbReference>
<dbReference type="VEuPathDB" id="FungiDB:ATEG_02615"/>
<evidence type="ECO:0000256" key="5">
    <source>
        <dbReference type="ARBA" id="ARBA00022857"/>
    </source>
</evidence>
<comment type="cofactor">
    <cofactor evidence="1 7">
        <name>Zn(2+)</name>
        <dbReference type="ChEBI" id="CHEBI:29105"/>
    </cofactor>
</comment>
<dbReference type="InterPro" id="IPR002347">
    <property type="entry name" value="SDR_fam"/>
</dbReference>
<evidence type="ECO:0000256" key="4">
    <source>
        <dbReference type="ARBA" id="ARBA00022833"/>
    </source>
</evidence>
<feature type="region of interest" description="Disordered" evidence="8">
    <location>
        <begin position="1"/>
        <end position="20"/>
    </location>
</feature>
<evidence type="ECO:0000256" key="7">
    <source>
        <dbReference type="RuleBase" id="RU361277"/>
    </source>
</evidence>
<accession>A0A5M3YVM0</accession>
<dbReference type="GO" id="GO:0044550">
    <property type="term" value="P:secondary metabolite biosynthetic process"/>
    <property type="evidence" value="ECO:0007669"/>
    <property type="project" value="UniProtKB-ARBA"/>
</dbReference>
<evidence type="ECO:0000256" key="2">
    <source>
        <dbReference type="ARBA" id="ARBA00008072"/>
    </source>
</evidence>
<dbReference type="SUPFAM" id="SSF50129">
    <property type="entry name" value="GroES-like"/>
    <property type="match status" value="1"/>
</dbReference>
<comment type="similarity">
    <text evidence="2 7">Belongs to the zinc-containing alcohol dehydrogenase family.</text>
</comment>
<dbReference type="GO" id="GO:0005737">
    <property type="term" value="C:cytoplasm"/>
    <property type="evidence" value="ECO:0007669"/>
    <property type="project" value="TreeGrafter"/>
</dbReference>
<dbReference type="PANTHER" id="PTHR42940">
    <property type="entry name" value="ALCOHOL DEHYDROGENASE 1-RELATED"/>
    <property type="match status" value="1"/>
</dbReference>
<gene>
    <name evidence="11" type="ORF">ATEIFO6365_0002088600</name>
</gene>
<dbReference type="PROSITE" id="PS00061">
    <property type="entry name" value="ADH_SHORT"/>
    <property type="match status" value="1"/>
</dbReference>
<dbReference type="InterPro" id="IPR013154">
    <property type="entry name" value="ADH-like_N"/>
</dbReference>
<keyword evidence="6" id="KW-0560">Oxidoreductase</keyword>
<protein>
    <submittedName>
        <fullName evidence="11">Short-chain dehydrogenase/ reductase</fullName>
    </submittedName>
</protein>
<proteinExistence type="inferred from homology"/>
<dbReference type="VEuPathDB" id="FungiDB:ATEG_02614"/>
<comment type="caution">
    <text evidence="11">The sequence shown here is derived from an EMBL/GenBank/DDBJ whole genome shotgun (WGS) entry which is preliminary data.</text>
</comment>
<dbReference type="Pfam" id="PF00107">
    <property type="entry name" value="ADH_zinc_N"/>
    <property type="match status" value="1"/>
</dbReference>
<dbReference type="InterPro" id="IPR036291">
    <property type="entry name" value="NAD(P)-bd_dom_sf"/>
</dbReference>
<feature type="domain" description="Alcohol dehydrogenase-like C-terminal" evidence="9">
    <location>
        <begin position="187"/>
        <end position="315"/>
    </location>
</feature>
<feature type="domain" description="Alcohol dehydrogenase-like N-terminal" evidence="10">
    <location>
        <begin position="36"/>
        <end position="147"/>
    </location>
</feature>
<dbReference type="GO" id="GO:0004022">
    <property type="term" value="F:alcohol dehydrogenase (NAD+) activity"/>
    <property type="evidence" value="ECO:0007669"/>
    <property type="project" value="TreeGrafter"/>
</dbReference>
<dbReference type="Gene3D" id="3.90.180.10">
    <property type="entry name" value="Medium-chain alcohol dehydrogenases, catalytic domain"/>
    <property type="match status" value="1"/>
</dbReference>
<dbReference type="Proteomes" id="UP000452235">
    <property type="component" value="Unassembled WGS sequence"/>
</dbReference>
<reference evidence="11 12" key="1">
    <citation type="submission" date="2020-01" db="EMBL/GenBank/DDBJ databases">
        <title>Aspergillus terreus IFO 6365 whole genome shotgun sequence.</title>
        <authorList>
            <person name="Kanamasa S."/>
            <person name="Takahashi H."/>
        </authorList>
    </citation>
    <scope>NUCLEOTIDE SEQUENCE [LARGE SCALE GENOMIC DNA]</scope>
    <source>
        <strain evidence="11 12">IFO 6365</strain>
    </source>
</reference>
<dbReference type="SUPFAM" id="SSF51735">
    <property type="entry name" value="NAD(P)-binding Rossmann-fold domains"/>
    <property type="match status" value="2"/>
</dbReference>
<evidence type="ECO:0000313" key="11">
    <source>
        <dbReference type="EMBL" id="GFF13775.1"/>
    </source>
</evidence>